<dbReference type="STRING" id="1802519.A2961_02535"/>
<evidence type="ECO:0000313" key="2">
    <source>
        <dbReference type="Proteomes" id="UP000177082"/>
    </source>
</evidence>
<reference evidence="1 2" key="1">
    <citation type="journal article" date="2016" name="Nat. Commun.">
        <title>Thousands of microbial genomes shed light on interconnected biogeochemical processes in an aquifer system.</title>
        <authorList>
            <person name="Anantharaman K."/>
            <person name="Brown C.T."/>
            <person name="Hug L.A."/>
            <person name="Sharon I."/>
            <person name="Castelle C.J."/>
            <person name="Probst A.J."/>
            <person name="Thomas B.C."/>
            <person name="Singh A."/>
            <person name="Wilkins M.J."/>
            <person name="Karaoz U."/>
            <person name="Brodie E.L."/>
            <person name="Williams K.H."/>
            <person name="Hubbard S.S."/>
            <person name="Banfield J.F."/>
        </authorList>
    </citation>
    <scope>NUCLEOTIDE SEQUENCE [LARGE SCALE GENOMIC DNA]</scope>
</reference>
<evidence type="ECO:0000313" key="1">
    <source>
        <dbReference type="EMBL" id="OGM61791.1"/>
    </source>
</evidence>
<proteinExistence type="predicted"/>
<sequence>MKVLDTFRFAGSVEPKAIDSFYQHLENPKNVMRLKTLSPGEKIIVITQNLKESILRWGRDLGFDLKNRMLPITRIHFVESKSLNQKYSKSKGIFTKTNKPFRGATDLDTFITYICIDLYNGRLRPYPSLAHTICHELVHSIAFKKVDISKIDEKNYYFTTVRSGFKDFNTNAFLLLDECITELTNHYLIAYYWKISPSFRNFIKSHKLSCRLIHPL</sequence>
<organism evidence="1 2">
    <name type="scientific">Candidatus Woesebacteria bacterium RIFCSPLOWO2_01_FULL_39_21</name>
    <dbReference type="NCBI Taxonomy" id="1802519"/>
    <lineage>
        <taxon>Bacteria</taxon>
        <taxon>Candidatus Woeseibacteriota</taxon>
    </lineage>
</organism>
<accession>A0A1F8BCL5</accession>
<gene>
    <name evidence="1" type="ORF">A2961_02535</name>
</gene>
<dbReference type="AlphaFoldDB" id="A0A1F8BCL5"/>
<evidence type="ECO:0008006" key="3">
    <source>
        <dbReference type="Google" id="ProtNLM"/>
    </source>
</evidence>
<name>A0A1F8BCL5_9BACT</name>
<dbReference type="EMBL" id="MGHF01000032">
    <property type="protein sequence ID" value="OGM61791.1"/>
    <property type="molecule type" value="Genomic_DNA"/>
</dbReference>
<protein>
    <recommendedName>
        <fullName evidence="3">SprT-like domain-containing protein</fullName>
    </recommendedName>
</protein>
<dbReference type="Proteomes" id="UP000177082">
    <property type="component" value="Unassembled WGS sequence"/>
</dbReference>
<comment type="caution">
    <text evidence="1">The sequence shown here is derived from an EMBL/GenBank/DDBJ whole genome shotgun (WGS) entry which is preliminary data.</text>
</comment>